<evidence type="ECO:0000313" key="2">
    <source>
        <dbReference type="Proteomes" id="UP001597512"/>
    </source>
</evidence>
<accession>A0ABW6AQJ7</accession>
<evidence type="ECO:0000313" key="1">
    <source>
        <dbReference type="EMBL" id="MFD2936319.1"/>
    </source>
</evidence>
<gene>
    <name evidence="1" type="ORF">ACFS25_21235</name>
</gene>
<keyword evidence="2" id="KW-1185">Reference proteome</keyword>
<reference evidence="2" key="1">
    <citation type="journal article" date="2019" name="Int. J. Syst. Evol. Microbiol.">
        <title>The Global Catalogue of Microorganisms (GCM) 10K type strain sequencing project: providing services to taxonomists for standard genome sequencing and annotation.</title>
        <authorList>
            <consortium name="The Broad Institute Genomics Platform"/>
            <consortium name="The Broad Institute Genome Sequencing Center for Infectious Disease"/>
            <person name="Wu L."/>
            <person name="Ma J."/>
        </authorList>
    </citation>
    <scope>NUCLEOTIDE SEQUENCE [LARGE SCALE GENOMIC DNA]</scope>
    <source>
        <strain evidence="2">KCTC 52490</strain>
    </source>
</reference>
<name>A0ABW6AQJ7_9BACT</name>
<dbReference type="EMBL" id="JBHUOM010000023">
    <property type="protein sequence ID" value="MFD2936319.1"/>
    <property type="molecule type" value="Genomic_DNA"/>
</dbReference>
<sequence length="182" mass="20911">MSKALKPPTYNTNIEPIGVDLVITTIQYALVGLTWLNQSLGRVYPKIVDGKTEPWIYKDDAEYYRAYPNDTLESFSCIYAHDDEQPDKEIYQTRSVSIIIWVNLQKLGIQTPSTEMLKREVWRVLRDLDCVLSFTVTKDQTTSGTTAIYPGFDVSGLEDRYNTYPYGAFRVECVTKFADLCY</sequence>
<dbReference type="Proteomes" id="UP001597512">
    <property type="component" value="Unassembled WGS sequence"/>
</dbReference>
<proteinExistence type="predicted"/>
<dbReference type="RefSeq" id="WP_381505012.1">
    <property type="nucleotide sequence ID" value="NZ_JBHUOM010000023.1"/>
</dbReference>
<organism evidence="1 2">
    <name type="scientific">Spirosoma flavum</name>
    <dbReference type="NCBI Taxonomy" id="2048557"/>
    <lineage>
        <taxon>Bacteria</taxon>
        <taxon>Pseudomonadati</taxon>
        <taxon>Bacteroidota</taxon>
        <taxon>Cytophagia</taxon>
        <taxon>Cytophagales</taxon>
        <taxon>Cytophagaceae</taxon>
        <taxon>Spirosoma</taxon>
    </lineage>
</organism>
<protein>
    <submittedName>
        <fullName evidence="1">Uncharacterized protein</fullName>
    </submittedName>
</protein>
<comment type="caution">
    <text evidence="1">The sequence shown here is derived from an EMBL/GenBank/DDBJ whole genome shotgun (WGS) entry which is preliminary data.</text>
</comment>